<name>I1DW88_9GAMM</name>
<gene>
    <name evidence="1" type="ORF">RNAN_1288</name>
</gene>
<proteinExistence type="predicted"/>
<dbReference type="Proteomes" id="UP000004374">
    <property type="component" value="Unassembled WGS sequence"/>
</dbReference>
<organism evidence="1 2">
    <name type="scientific">Rheinheimera nanhaiensis E407-8</name>
    <dbReference type="NCBI Taxonomy" id="562729"/>
    <lineage>
        <taxon>Bacteria</taxon>
        <taxon>Pseudomonadati</taxon>
        <taxon>Pseudomonadota</taxon>
        <taxon>Gammaproteobacteria</taxon>
        <taxon>Chromatiales</taxon>
        <taxon>Chromatiaceae</taxon>
        <taxon>Rheinheimera</taxon>
    </lineage>
</organism>
<dbReference type="Pfam" id="PF07963">
    <property type="entry name" value="N_methyl"/>
    <property type="match status" value="1"/>
</dbReference>
<protein>
    <submittedName>
        <fullName evidence="1">Tfp-like pilus assembly protein</fullName>
    </submittedName>
</protein>
<dbReference type="InterPro" id="IPR012902">
    <property type="entry name" value="N_methyl_site"/>
</dbReference>
<dbReference type="EMBL" id="BAFK01000005">
    <property type="protein sequence ID" value="GAB58316.1"/>
    <property type="molecule type" value="Genomic_DNA"/>
</dbReference>
<sequence length="253" mass="27803">MRRLGFTLVELVITLVVLSVLALGVSSYLGIGARMYSEAAEREQVLGQSRFVAERLVRELRNALPNSVAFSATSNCLEFLPVLYSGVYLSLPFEQAQTSITVISPDLLAVSPASYSGANRPRLVVYPTSNNDVYGSANPGSSVLINSISTEDASQARFRLNFASFRFRRQSPEQRFYISGDVVRYCLVNTGPGRFSLQRNGVLMAEGLRSANVFRVSDAVLNRNAVVNVLLQFGSANNPDMFFNYEVHLANVP</sequence>
<reference evidence="1 2" key="1">
    <citation type="journal article" date="2012" name="J. Bacteriol.">
        <title>Genome Sequence of the Protease-Producing Bacterium Rheinheimera nanhaiensis E407-8T, Isolated from Deep-Sea Sediment of the South China Sea.</title>
        <authorList>
            <person name="Zhang X.-Y."/>
            <person name="Zhang Y.-J."/>
            <person name="Qin Q.-L."/>
            <person name="Xie B.-B."/>
            <person name="Chen X.-L."/>
            <person name="Zhou B.-C."/>
            <person name="Zhang Y.-Z."/>
        </authorList>
    </citation>
    <scope>NUCLEOTIDE SEQUENCE [LARGE SCALE GENOMIC DNA]</scope>
    <source>
        <strain evidence="1 2">E407-8</strain>
    </source>
</reference>
<dbReference type="STRING" id="562729.RNAN_1288"/>
<dbReference type="AlphaFoldDB" id="I1DW88"/>
<evidence type="ECO:0000313" key="1">
    <source>
        <dbReference type="EMBL" id="GAB58316.1"/>
    </source>
</evidence>
<dbReference type="RefSeq" id="WP_008219887.1">
    <property type="nucleotide sequence ID" value="NZ_BAFK01000005.1"/>
</dbReference>
<dbReference type="NCBIfam" id="TIGR02532">
    <property type="entry name" value="IV_pilin_GFxxxE"/>
    <property type="match status" value="1"/>
</dbReference>
<comment type="caution">
    <text evidence="1">The sequence shown here is derived from an EMBL/GenBank/DDBJ whole genome shotgun (WGS) entry which is preliminary data.</text>
</comment>
<keyword evidence="2" id="KW-1185">Reference proteome</keyword>
<accession>I1DW88</accession>
<dbReference type="OrthoDB" id="9788802at2"/>
<evidence type="ECO:0000313" key="2">
    <source>
        <dbReference type="Proteomes" id="UP000004374"/>
    </source>
</evidence>